<gene>
    <name evidence="2" type="ORF">GCM10022403_034240</name>
</gene>
<dbReference type="Proteomes" id="UP001501009">
    <property type="component" value="Unassembled WGS sequence"/>
</dbReference>
<evidence type="ECO:0000256" key="1">
    <source>
        <dbReference type="SAM" id="Phobius"/>
    </source>
</evidence>
<sequence>MTGCRTFWCMGDPRDIRNEISGEVHGSAFQAAMIGAVYLSGESDTPAHAAQRARVFAELERRLEAERQVEEAHAREREATSAAIQRGQRAARLLLAWAGVWFLLAAATAGLFNKLHDQVDSSLGMIPMTFFLVSLLCLLLASLEAQGAKERASKPKSY</sequence>
<feature type="transmembrane region" description="Helical" evidence="1">
    <location>
        <begin position="124"/>
        <end position="143"/>
    </location>
</feature>
<feature type="transmembrane region" description="Helical" evidence="1">
    <location>
        <begin position="93"/>
        <end position="112"/>
    </location>
</feature>
<dbReference type="EMBL" id="BAABDE010000016">
    <property type="protein sequence ID" value="GAA3797511.1"/>
    <property type="molecule type" value="Genomic_DNA"/>
</dbReference>
<keyword evidence="1" id="KW-1133">Transmembrane helix</keyword>
<evidence type="ECO:0000313" key="3">
    <source>
        <dbReference type="Proteomes" id="UP001501009"/>
    </source>
</evidence>
<keyword evidence="1" id="KW-0472">Membrane</keyword>
<proteinExistence type="predicted"/>
<evidence type="ECO:0000313" key="2">
    <source>
        <dbReference type="EMBL" id="GAA3797511.1"/>
    </source>
</evidence>
<protein>
    <submittedName>
        <fullName evidence="2">Uncharacterized protein</fullName>
    </submittedName>
</protein>
<name>A0ABP7HT80_9ACTN</name>
<keyword evidence="3" id="KW-1185">Reference proteome</keyword>
<keyword evidence="1" id="KW-0812">Transmembrane</keyword>
<accession>A0ABP7HT80</accession>
<comment type="caution">
    <text evidence="2">The sequence shown here is derived from an EMBL/GenBank/DDBJ whole genome shotgun (WGS) entry which is preliminary data.</text>
</comment>
<reference evidence="3" key="1">
    <citation type="journal article" date="2019" name="Int. J. Syst. Evol. Microbiol.">
        <title>The Global Catalogue of Microorganisms (GCM) 10K type strain sequencing project: providing services to taxonomists for standard genome sequencing and annotation.</title>
        <authorList>
            <consortium name="The Broad Institute Genomics Platform"/>
            <consortium name="The Broad Institute Genome Sequencing Center for Infectious Disease"/>
            <person name="Wu L."/>
            <person name="Ma J."/>
        </authorList>
    </citation>
    <scope>NUCLEOTIDE SEQUENCE [LARGE SCALE GENOMIC DNA]</scope>
    <source>
        <strain evidence="3">JCM 17138</strain>
    </source>
</reference>
<organism evidence="2 3">
    <name type="scientific">Streptomyces coacervatus</name>
    <dbReference type="NCBI Taxonomy" id="647381"/>
    <lineage>
        <taxon>Bacteria</taxon>
        <taxon>Bacillati</taxon>
        <taxon>Actinomycetota</taxon>
        <taxon>Actinomycetes</taxon>
        <taxon>Kitasatosporales</taxon>
        <taxon>Streptomycetaceae</taxon>
        <taxon>Streptomyces</taxon>
    </lineage>
</organism>